<keyword evidence="1" id="KW-0479">Metal-binding</keyword>
<keyword evidence="3" id="KW-0862">Zinc</keyword>
<dbReference type="EMBL" id="KI392069">
    <property type="protein sequence ID" value="ERN19490.1"/>
    <property type="molecule type" value="Genomic_DNA"/>
</dbReference>
<keyword evidence="4" id="KW-0238">DNA-binding</keyword>
<accession>U5DB89</accession>
<dbReference type="HOGENOM" id="CLU_1867889_0_0_1"/>
<gene>
    <name evidence="6" type="ORF">AMTR_s00069p00198010</name>
</gene>
<dbReference type="Gramene" id="ERN19490">
    <property type="protein sequence ID" value="ERN19490"/>
    <property type="gene ID" value="AMTR_s00069p00198010"/>
</dbReference>
<keyword evidence="2" id="KW-0863">Zinc-finger</keyword>
<evidence type="ECO:0000256" key="1">
    <source>
        <dbReference type="ARBA" id="ARBA00022723"/>
    </source>
</evidence>
<protein>
    <recommendedName>
        <fullName evidence="5">AtC3H23-like CCCH zinc finger domain-containing protein</fullName>
    </recommendedName>
</protein>
<evidence type="ECO:0000313" key="6">
    <source>
        <dbReference type="EMBL" id="ERN19490.1"/>
    </source>
</evidence>
<dbReference type="InterPro" id="IPR045234">
    <property type="entry name" value="Unkempt-like"/>
</dbReference>
<dbReference type="InterPro" id="IPR057444">
    <property type="entry name" value="Znf-CCCH_AtC3H23-like"/>
</dbReference>
<keyword evidence="7" id="KW-1185">Reference proteome</keyword>
<sequence length="137" mass="15522">MDPYASDAFRMFDFKVKKCARGRSHERTDCHFPHPSEKARCWDLIRFHYSGVMCPDFCKWSDCRHGDECSVSFSDDVKLVCKSVASSPTSTLSVIAATITFSLSTTLPCRDRPRRDFTFVPLLEVGTKGYSSESSED</sequence>
<dbReference type="Pfam" id="PF25512">
    <property type="entry name" value="zf-CCCH_AtC3H23"/>
    <property type="match status" value="1"/>
</dbReference>
<dbReference type="GO" id="GO:0008270">
    <property type="term" value="F:zinc ion binding"/>
    <property type="evidence" value="ECO:0007669"/>
    <property type="project" value="UniProtKB-KW"/>
</dbReference>
<evidence type="ECO:0000259" key="5">
    <source>
        <dbReference type="Pfam" id="PF25512"/>
    </source>
</evidence>
<reference evidence="7" key="1">
    <citation type="journal article" date="2013" name="Science">
        <title>The Amborella genome and the evolution of flowering plants.</title>
        <authorList>
            <consortium name="Amborella Genome Project"/>
        </authorList>
    </citation>
    <scope>NUCLEOTIDE SEQUENCE [LARGE SCALE GENOMIC DNA]</scope>
</reference>
<evidence type="ECO:0000256" key="4">
    <source>
        <dbReference type="ARBA" id="ARBA00023125"/>
    </source>
</evidence>
<dbReference type="AlphaFoldDB" id="U5DB89"/>
<dbReference type="PANTHER" id="PTHR14493:SF90">
    <property type="entry name" value="ZINC FINGER CCCH DOMAIN-CONTAINING PROTEIN 2"/>
    <property type="match status" value="1"/>
</dbReference>
<dbReference type="PANTHER" id="PTHR14493">
    <property type="entry name" value="UNKEMPT FAMILY MEMBER"/>
    <property type="match status" value="1"/>
</dbReference>
<name>U5DB89_AMBTC</name>
<evidence type="ECO:0000256" key="2">
    <source>
        <dbReference type="ARBA" id="ARBA00022771"/>
    </source>
</evidence>
<feature type="domain" description="AtC3H23-like CCCH zinc finger" evidence="5">
    <location>
        <begin position="8"/>
        <end position="40"/>
    </location>
</feature>
<evidence type="ECO:0000256" key="3">
    <source>
        <dbReference type="ARBA" id="ARBA00022833"/>
    </source>
</evidence>
<dbReference type="eggNOG" id="KOG1595">
    <property type="taxonomic scope" value="Eukaryota"/>
</dbReference>
<dbReference type="Proteomes" id="UP000017836">
    <property type="component" value="Unassembled WGS sequence"/>
</dbReference>
<evidence type="ECO:0000313" key="7">
    <source>
        <dbReference type="Proteomes" id="UP000017836"/>
    </source>
</evidence>
<proteinExistence type="predicted"/>
<organism evidence="6 7">
    <name type="scientific">Amborella trichopoda</name>
    <dbReference type="NCBI Taxonomy" id="13333"/>
    <lineage>
        <taxon>Eukaryota</taxon>
        <taxon>Viridiplantae</taxon>
        <taxon>Streptophyta</taxon>
        <taxon>Embryophyta</taxon>
        <taxon>Tracheophyta</taxon>
        <taxon>Spermatophyta</taxon>
        <taxon>Magnoliopsida</taxon>
        <taxon>Amborellales</taxon>
        <taxon>Amborellaceae</taxon>
        <taxon>Amborella</taxon>
    </lineage>
</organism>
<dbReference type="GO" id="GO:0003677">
    <property type="term" value="F:DNA binding"/>
    <property type="evidence" value="ECO:0007669"/>
    <property type="project" value="UniProtKB-KW"/>
</dbReference>